<dbReference type="OrthoDB" id="9794671at2"/>
<dbReference type="InterPro" id="IPR051922">
    <property type="entry name" value="Bact_Sporulation_Assoc"/>
</dbReference>
<sequence>MGLYLLFLLIGILLIPTLLSFARVEETKRDEENAKETGFSTNVLVYLYNKKQVIKIPLEKYVQGVVAAEMPANFHMEALKSQSLIARTYIVNRLIQDHLPDMDKWGEAAKHADVTDTVYHQAYLTDEQLRVKWGEHYKKNLDKINQAVKETAGQIITFQGKPIYAAFFSTSNGKTENSEEYFSKSYPYLRSVDSSWDRFSPKYMSQKVVARSDFIKQLGKMLNKSIAITTFSQEQIRVLGKTSGKRIAKLQIGNQTFTGREIREAFQLASSDFTLKMDRNRIIFTVYGYGHGVGLSQWGANIMAQRGKKMEEIILHYYQGVHISNTDNWKIALLVINRKQVNISQILVRF</sequence>
<proteinExistence type="predicted"/>
<dbReference type="GO" id="GO:0030288">
    <property type="term" value="C:outer membrane-bounded periplasmic space"/>
    <property type="evidence" value="ECO:0007669"/>
    <property type="project" value="TreeGrafter"/>
</dbReference>
<dbReference type="Pfam" id="PF08486">
    <property type="entry name" value="SpoIID"/>
    <property type="match status" value="1"/>
</dbReference>
<evidence type="ECO:0000259" key="1">
    <source>
        <dbReference type="Pfam" id="PF08486"/>
    </source>
</evidence>
<name>A0A364K5H2_9BACL</name>
<accession>A0A364K5H2</accession>
<organism evidence="2 3">
    <name type="scientific">Thermoflavimicrobium daqui</name>
    <dbReference type="NCBI Taxonomy" id="2137476"/>
    <lineage>
        <taxon>Bacteria</taxon>
        <taxon>Bacillati</taxon>
        <taxon>Bacillota</taxon>
        <taxon>Bacilli</taxon>
        <taxon>Bacillales</taxon>
        <taxon>Thermoactinomycetaceae</taxon>
        <taxon>Thermoflavimicrobium</taxon>
    </lineage>
</organism>
<protein>
    <submittedName>
        <fullName evidence="2">Stage II sporulation protein D</fullName>
    </submittedName>
</protein>
<dbReference type="InterPro" id="IPR013486">
    <property type="entry name" value="SpoIID/LytB"/>
</dbReference>
<dbReference type="EMBL" id="QJKK01000004">
    <property type="protein sequence ID" value="RAL24630.1"/>
    <property type="molecule type" value="Genomic_DNA"/>
</dbReference>
<dbReference type="GO" id="GO:0030435">
    <property type="term" value="P:sporulation resulting in formation of a cellular spore"/>
    <property type="evidence" value="ECO:0007669"/>
    <property type="project" value="InterPro"/>
</dbReference>
<dbReference type="Proteomes" id="UP000251213">
    <property type="component" value="Unassembled WGS sequence"/>
</dbReference>
<reference evidence="2 3" key="1">
    <citation type="submission" date="2018-06" db="EMBL/GenBank/DDBJ databases">
        <title>Thermoflavimicrobium daqus sp. nov., a thermophilic microbe isolated from Moutai-flavour Daqu.</title>
        <authorList>
            <person name="Wang X."/>
            <person name="Zhou H."/>
        </authorList>
    </citation>
    <scope>NUCLEOTIDE SEQUENCE [LARGE SCALE GENOMIC DNA]</scope>
    <source>
        <strain evidence="2 3">FBKL4.011</strain>
    </source>
</reference>
<comment type="caution">
    <text evidence="2">The sequence shown here is derived from an EMBL/GenBank/DDBJ whole genome shotgun (WGS) entry which is preliminary data.</text>
</comment>
<dbReference type="NCBIfam" id="TIGR02870">
    <property type="entry name" value="spore_II_D"/>
    <property type="match status" value="1"/>
</dbReference>
<keyword evidence="3" id="KW-1185">Reference proteome</keyword>
<dbReference type="InterPro" id="IPR014225">
    <property type="entry name" value="Spore_II_D_firmicutes"/>
</dbReference>
<dbReference type="NCBIfam" id="TIGR02669">
    <property type="entry name" value="SpoIID_LytB"/>
    <property type="match status" value="1"/>
</dbReference>
<dbReference type="InterPro" id="IPR013693">
    <property type="entry name" value="SpoIID/LytB_N"/>
</dbReference>
<evidence type="ECO:0000313" key="2">
    <source>
        <dbReference type="EMBL" id="RAL24630.1"/>
    </source>
</evidence>
<dbReference type="PANTHER" id="PTHR30032">
    <property type="entry name" value="N-ACETYLMURAMOYL-L-ALANINE AMIDASE-RELATED"/>
    <property type="match status" value="1"/>
</dbReference>
<reference evidence="2 3" key="2">
    <citation type="submission" date="2018-06" db="EMBL/GenBank/DDBJ databases">
        <authorList>
            <person name="Zhirakovskaya E."/>
        </authorList>
    </citation>
    <scope>NUCLEOTIDE SEQUENCE [LARGE SCALE GENOMIC DNA]</scope>
    <source>
        <strain evidence="2 3">FBKL4.011</strain>
    </source>
</reference>
<dbReference type="PANTHER" id="PTHR30032:SF4">
    <property type="entry name" value="AMIDASE ENHANCER"/>
    <property type="match status" value="1"/>
</dbReference>
<dbReference type="AlphaFoldDB" id="A0A364K5H2"/>
<gene>
    <name evidence="2" type="primary">spoIID</name>
    <name evidence="2" type="ORF">DL897_09775</name>
</gene>
<evidence type="ECO:0000313" key="3">
    <source>
        <dbReference type="Proteomes" id="UP000251213"/>
    </source>
</evidence>
<feature type="domain" description="Sporulation stage II protein D amidase enhancer LytB N-terminal" evidence="1">
    <location>
        <begin position="51"/>
        <end position="158"/>
    </location>
</feature>